<accession>A0ABV9I965</accession>
<comment type="caution">
    <text evidence="1">The sequence shown here is derived from an EMBL/GenBank/DDBJ whole genome shotgun (WGS) entry which is preliminary data.</text>
</comment>
<proteinExistence type="predicted"/>
<dbReference type="EMBL" id="JBHSEI010000004">
    <property type="protein sequence ID" value="MFC4637999.1"/>
    <property type="molecule type" value="Genomic_DNA"/>
</dbReference>
<protein>
    <submittedName>
        <fullName evidence="1">Uncharacterized protein</fullName>
    </submittedName>
</protein>
<reference evidence="2" key="1">
    <citation type="journal article" date="2019" name="Int. J. Syst. Evol. Microbiol.">
        <title>The Global Catalogue of Microorganisms (GCM) 10K type strain sequencing project: providing services to taxonomists for standard genome sequencing and annotation.</title>
        <authorList>
            <consortium name="The Broad Institute Genomics Platform"/>
            <consortium name="The Broad Institute Genome Sequencing Center for Infectious Disease"/>
            <person name="Wu L."/>
            <person name="Ma J."/>
        </authorList>
    </citation>
    <scope>NUCLEOTIDE SEQUENCE [LARGE SCALE GENOMIC DNA]</scope>
    <source>
        <strain evidence="2">CCUG 55995</strain>
    </source>
</reference>
<gene>
    <name evidence="1" type="ORF">ACFO0D_06565</name>
</gene>
<evidence type="ECO:0000313" key="2">
    <source>
        <dbReference type="Proteomes" id="UP001595952"/>
    </source>
</evidence>
<keyword evidence="2" id="KW-1185">Reference proteome</keyword>
<dbReference type="RefSeq" id="WP_380061015.1">
    <property type="nucleotide sequence ID" value="NZ_JBHSEI010000004.1"/>
</dbReference>
<sequence length="82" mass="8926">MADPYAVIDRHGEQTDKLVWEMVAEAARFLGKPAQAEPGALGANGLLPDRTIAVDATQADRECPIQVCLWPPRLTSGSRRLI</sequence>
<organism evidence="1 2">
    <name type="scientific">Deinococcus hohokamensis</name>
    <dbReference type="NCBI Taxonomy" id="309883"/>
    <lineage>
        <taxon>Bacteria</taxon>
        <taxon>Thermotogati</taxon>
        <taxon>Deinococcota</taxon>
        <taxon>Deinococci</taxon>
        <taxon>Deinococcales</taxon>
        <taxon>Deinococcaceae</taxon>
        <taxon>Deinococcus</taxon>
    </lineage>
</organism>
<name>A0ABV9I965_9DEIO</name>
<evidence type="ECO:0000313" key="1">
    <source>
        <dbReference type="EMBL" id="MFC4637999.1"/>
    </source>
</evidence>
<dbReference type="Proteomes" id="UP001595952">
    <property type="component" value="Unassembled WGS sequence"/>
</dbReference>